<dbReference type="GeneID" id="117643046"/>
<feature type="region of interest" description="Disordered" evidence="1">
    <location>
        <begin position="26"/>
        <end position="121"/>
    </location>
</feature>
<dbReference type="InParanoid" id="A0A6P8YKM3"/>
<dbReference type="KEGG" id="tpal:117643046"/>
<proteinExistence type="predicted"/>
<evidence type="ECO:0000256" key="2">
    <source>
        <dbReference type="SAM" id="SignalP"/>
    </source>
</evidence>
<evidence type="ECO:0000256" key="1">
    <source>
        <dbReference type="SAM" id="MobiDB-lite"/>
    </source>
</evidence>
<protein>
    <submittedName>
        <fullName evidence="4">Endochitinase A-like</fullName>
    </submittedName>
</protein>
<accession>A0A6P8YKM3</accession>
<evidence type="ECO:0000313" key="4">
    <source>
        <dbReference type="RefSeq" id="XP_034237575.1"/>
    </source>
</evidence>
<dbReference type="Proteomes" id="UP000515158">
    <property type="component" value="Unplaced"/>
</dbReference>
<evidence type="ECO:0000313" key="3">
    <source>
        <dbReference type="Proteomes" id="UP000515158"/>
    </source>
</evidence>
<feature type="region of interest" description="Disordered" evidence="1">
    <location>
        <begin position="260"/>
        <end position="294"/>
    </location>
</feature>
<dbReference type="RefSeq" id="XP_034237575.1">
    <property type="nucleotide sequence ID" value="XM_034381684.1"/>
</dbReference>
<feature type="chain" id="PRO_5028440438" evidence="2">
    <location>
        <begin position="26"/>
        <end position="342"/>
    </location>
</feature>
<name>A0A6P8YKM3_THRPL</name>
<feature type="signal peptide" evidence="2">
    <location>
        <begin position="1"/>
        <end position="25"/>
    </location>
</feature>
<gene>
    <name evidence="4" type="primary">LOC117643046</name>
</gene>
<keyword evidence="2" id="KW-0732">Signal</keyword>
<dbReference type="AlphaFoldDB" id="A0A6P8YKM3"/>
<sequence length="342" mass="34940">MAAGSMAALAVTALVLVCLWQSGSALPQRVKRQDASSTATPTTTSTTASTTASSTPASTTSTAPSTTTSSTPPSVASTAPPATSSTAPSTSASSTAATSTAPATATASPAGAATASSTTAASTGGADASYWGLLGLVNKPHGLHGLHLLLVPHVSHPLANRLHKHRPSEGLLVGLQPSAKPAAKPAPPSKPVAVTLVALKKPLKGHHKNVLHRSGGLTLPAEPSAPGAALYSDAEDDEYPQAVRPCAHDAWRTAPAVERQDWGPAAPPGPPGPVEAEQWVRGPPGGLPQQQQQWTQAPAFPWPWPGSASSTSADPWGVLQWPRMQQMWRTLLAMPLAMPPHY</sequence>
<organism evidence="4">
    <name type="scientific">Thrips palmi</name>
    <name type="common">Melon thrips</name>
    <dbReference type="NCBI Taxonomy" id="161013"/>
    <lineage>
        <taxon>Eukaryota</taxon>
        <taxon>Metazoa</taxon>
        <taxon>Ecdysozoa</taxon>
        <taxon>Arthropoda</taxon>
        <taxon>Hexapoda</taxon>
        <taxon>Insecta</taxon>
        <taxon>Pterygota</taxon>
        <taxon>Neoptera</taxon>
        <taxon>Paraneoptera</taxon>
        <taxon>Thysanoptera</taxon>
        <taxon>Terebrantia</taxon>
        <taxon>Thripoidea</taxon>
        <taxon>Thripidae</taxon>
        <taxon>Thrips</taxon>
    </lineage>
</organism>
<feature type="region of interest" description="Disordered" evidence="1">
    <location>
        <begin position="207"/>
        <end position="231"/>
    </location>
</feature>
<reference evidence="4" key="1">
    <citation type="submission" date="2025-08" db="UniProtKB">
        <authorList>
            <consortium name="RefSeq"/>
        </authorList>
    </citation>
    <scope>IDENTIFICATION</scope>
    <source>
        <tissue evidence="4">Total insect</tissue>
    </source>
</reference>
<feature type="compositionally biased region" description="Low complexity" evidence="1">
    <location>
        <begin position="35"/>
        <end position="121"/>
    </location>
</feature>
<keyword evidence="3" id="KW-1185">Reference proteome</keyword>